<feature type="domain" description="Peptidase M16C associated" evidence="1">
    <location>
        <begin position="565"/>
        <end position="813"/>
    </location>
</feature>
<gene>
    <name evidence="2" type="ORF">GCWU000342_00559</name>
</gene>
<dbReference type="PANTHER" id="PTHR43016:SF13">
    <property type="entry name" value="PRESEQUENCE PROTEASE, MITOCHONDRIAL"/>
    <property type="match status" value="1"/>
</dbReference>
<dbReference type="SMART" id="SM01264">
    <property type="entry name" value="M16C_associated"/>
    <property type="match status" value="1"/>
</dbReference>
<dbReference type="InterPro" id="IPR011249">
    <property type="entry name" value="Metalloenz_LuxS/M16"/>
</dbReference>
<keyword evidence="2" id="KW-0378">Hydrolase</keyword>
<reference evidence="2" key="1">
    <citation type="submission" date="2009-04" db="EMBL/GenBank/DDBJ databases">
        <authorList>
            <person name="Weinstock G."/>
            <person name="Sodergren E."/>
            <person name="Clifton S."/>
            <person name="Fulton L."/>
            <person name="Fulton B."/>
            <person name="Courtney L."/>
            <person name="Fronick C."/>
            <person name="Harrison M."/>
            <person name="Strong C."/>
            <person name="Farmer C."/>
            <person name="Delahaunty K."/>
            <person name="Markovic C."/>
            <person name="Hall O."/>
            <person name="Minx P."/>
            <person name="Tomlinson C."/>
            <person name="Mitreva M."/>
            <person name="Nelson J."/>
            <person name="Hou S."/>
            <person name="Wollam A."/>
            <person name="Pepin K.H."/>
            <person name="Johnson M."/>
            <person name="Bhonagiri V."/>
            <person name="Nash W.E."/>
            <person name="Warren W."/>
            <person name="Chinwalla A."/>
            <person name="Mardis E.R."/>
            <person name="Wilson R.K."/>
        </authorList>
    </citation>
    <scope>NUCLEOTIDE SEQUENCE [LARGE SCALE GENOMIC DNA]</scope>
    <source>
        <strain evidence="2">DSM 14600</strain>
    </source>
</reference>
<evidence type="ECO:0000313" key="3">
    <source>
        <dbReference type="Proteomes" id="UP000003494"/>
    </source>
</evidence>
<dbReference type="Proteomes" id="UP000003494">
    <property type="component" value="Unassembled WGS sequence"/>
</dbReference>
<dbReference type="HOGENOM" id="CLU_009165_1_0_9"/>
<dbReference type="GO" id="GO:0046872">
    <property type="term" value="F:metal ion binding"/>
    <property type="evidence" value="ECO:0007669"/>
    <property type="project" value="InterPro"/>
</dbReference>
<protein>
    <submittedName>
        <fullName evidence="2">Peptidase M16 inactive domain protein</fullName>
        <ecNumber evidence="2">3.4.24.-</ecNumber>
    </submittedName>
</protein>
<evidence type="ECO:0000313" key="2">
    <source>
        <dbReference type="EMBL" id="EEP29205.1"/>
    </source>
</evidence>
<dbReference type="GO" id="GO:0016485">
    <property type="term" value="P:protein processing"/>
    <property type="evidence" value="ECO:0007669"/>
    <property type="project" value="TreeGrafter"/>
</dbReference>
<sequence>MEIAGDSDFSHRRRDLLPEMQSQLSAEGFAAGDAISAVGGRICCRRCNLSCRRKNLLPEMQSQLSAEGLAAGDAISAVGREICCRRCNLSRRPGCGKREKAETFMTKINDAYELLEKEELGDIGSEGLLLRHKKSGATLVLLQNDDDNKVFYIGFRTPPADSTGVAHIIEHSVLCGSDRYPVKDPFVELVKGSLNTFLNAMTYPDKTVYPVASCNDKDFDNLIDVYMDAVFHPRIYSRPEIFMQEGWHYELENREDPIEINGVVYNEMKGAFSSPDDVLERQVMNSLFPDTPYGVESGGDPACIPDLTYEDFLDFHRRYYHPCNAYIYLYGNFDAEDKLDYLDRVYLSHYEAIELDSRIPLQRPFEQMSRLEKTYPISAEEDEEGASYLSYNLAVATALDPMLYQAFKILDYALLNSPGAPVKKALIDAGIGKDIYGGYDSGTLQPVFSITARGANPGDEKAFLEIIRKTLTDQAEGGIDSRALYAAINMAQFHFREADYGRYPKGLIWGLQLLDSWLYDERQPFLHLHVSGVLEELRERVSQGYFEQLIRQYLLENTHASLVKLVPERGLASRRNQALAGKMAAYKAGLSAEEIEALVEQTRHLQEYQEREDSPEELAKIPMLKREDLRREIDPIDCQVKKSGNFTVLHHNVETNGIHYLTLVFAANHIAQEDLGFLSFLTRVLGQVDTERYRYTDLTNAINLTSGGISTSIENYPGRDGSYQLAVEVHAKFFYSDMDPVVRLMEELMLTSSFADSRRLKELLDEEILRMEARLMSSGHTVAANRAGSYFSTAGKVSDEIGGIGYYRFLKETAEDFDEKAGLVKDKLVNLKHAIFRPENMLVSSTSDQEGIRQAEGCLPQIEERLYRDHYSLPKAEKIVTSDPNEAFKSASQVNYVARCGDFGREGFAYQGAMRILDTILGYDYFWNNIRVKGGAYGCMSSFSRNAQLVFMSYRDPRLQETKEVFDQTPDFLRAFDANERDMTRFIIGTLSGMDTPLTPSMRGSRGLAAYMSGLTDRVLQKERDQIIHAGAEDIRRLAEPVEAALRQGYICVVGNEDAIEAKRELFSRVESLL</sequence>
<keyword evidence="3" id="KW-1185">Reference proteome</keyword>
<dbReference type="STRING" id="626523.GCWU000342_00559"/>
<dbReference type="InterPro" id="IPR013578">
    <property type="entry name" value="Peptidase_M16C_assoc"/>
</dbReference>
<dbReference type="EMBL" id="ACIP02000001">
    <property type="protein sequence ID" value="EEP29205.1"/>
    <property type="molecule type" value="Genomic_DNA"/>
</dbReference>
<dbReference type="InterPro" id="IPR007863">
    <property type="entry name" value="Peptidase_M16_C"/>
</dbReference>
<dbReference type="FunFam" id="3.30.830.10:FF:000034">
    <property type="entry name" value="presequence protease 1, chloroplastic/mitochondrial"/>
    <property type="match status" value="1"/>
</dbReference>
<comment type="caution">
    <text evidence="2">The sequence shown here is derived from an EMBL/GenBank/DDBJ whole genome shotgun (WGS) entry which is preliminary data.</text>
</comment>
<dbReference type="Pfam" id="PF00675">
    <property type="entry name" value="Peptidase_M16"/>
    <property type="match status" value="1"/>
</dbReference>
<evidence type="ECO:0000259" key="1">
    <source>
        <dbReference type="SMART" id="SM01264"/>
    </source>
</evidence>
<dbReference type="SUPFAM" id="SSF63411">
    <property type="entry name" value="LuxS/MPP-like metallohydrolase"/>
    <property type="match status" value="4"/>
</dbReference>
<dbReference type="InterPro" id="IPR055130">
    <property type="entry name" value="PreP_C"/>
</dbReference>
<dbReference type="InterPro" id="IPR011765">
    <property type="entry name" value="Pept_M16_N"/>
</dbReference>
<proteinExistence type="predicted"/>
<name>C4G9A8_9FIRM</name>
<organism evidence="2 3">
    <name type="scientific">Shuttleworthella satelles DSM 14600</name>
    <dbReference type="NCBI Taxonomy" id="626523"/>
    <lineage>
        <taxon>Bacteria</taxon>
        <taxon>Bacillati</taxon>
        <taxon>Bacillota</taxon>
        <taxon>Clostridia</taxon>
        <taxon>Lachnospirales</taxon>
        <taxon>Lachnospiraceae</taxon>
        <taxon>Shuttleworthella</taxon>
    </lineage>
</organism>
<dbReference type="EC" id="3.4.24.-" evidence="2"/>
<dbReference type="eggNOG" id="COG1026">
    <property type="taxonomic scope" value="Bacteria"/>
</dbReference>
<accession>C4G9A8</accession>
<dbReference type="GO" id="GO:0004222">
    <property type="term" value="F:metalloendopeptidase activity"/>
    <property type="evidence" value="ECO:0007669"/>
    <property type="project" value="TreeGrafter"/>
</dbReference>
<dbReference type="Pfam" id="PF05193">
    <property type="entry name" value="Peptidase_M16_C"/>
    <property type="match status" value="1"/>
</dbReference>
<dbReference type="PANTHER" id="PTHR43016">
    <property type="entry name" value="PRESEQUENCE PROTEASE"/>
    <property type="match status" value="1"/>
</dbReference>
<dbReference type="Pfam" id="PF08367">
    <property type="entry name" value="M16C_assoc"/>
    <property type="match status" value="1"/>
</dbReference>
<dbReference type="Gene3D" id="3.30.830.10">
    <property type="entry name" value="Metalloenzyme, LuxS/M16 peptidase-like"/>
    <property type="match status" value="4"/>
</dbReference>
<dbReference type="AlphaFoldDB" id="C4G9A8"/>
<dbReference type="Pfam" id="PF22516">
    <property type="entry name" value="PreP_C"/>
    <property type="match status" value="1"/>
</dbReference>